<feature type="domain" description="PPM-type phosphatase" evidence="1">
    <location>
        <begin position="1"/>
        <end position="139"/>
    </location>
</feature>
<dbReference type="GO" id="GO:0004722">
    <property type="term" value="F:protein serine/threonine phosphatase activity"/>
    <property type="evidence" value="ECO:0007669"/>
    <property type="project" value="InterPro"/>
</dbReference>
<dbReference type="InterPro" id="IPR001932">
    <property type="entry name" value="PPM-type_phosphatase-like_dom"/>
</dbReference>
<dbReference type="PROSITE" id="PS51746">
    <property type="entry name" value="PPM_2"/>
    <property type="match status" value="1"/>
</dbReference>
<evidence type="ECO:0000313" key="2">
    <source>
        <dbReference type="EMBL" id="GIQ86599.1"/>
    </source>
</evidence>
<evidence type="ECO:0000259" key="1">
    <source>
        <dbReference type="PROSITE" id="PS51746"/>
    </source>
</evidence>
<keyword evidence="3" id="KW-1185">Reference proteome</keyword>
<accession>A0A9K3D3G5</accession>
<dbReference type="OrthoDB" id="10264738at2759"/>
<dbReference type="SUPFAM" id="SSF81606">
    <property type="entry name" value="PP2C-like"/>
    <property type="match status" value="1"/>
</dbReference>
<dbReference type="SMART" id="SM00332">
    <property type="entry name" value="PP2Cc"/>
    <property type="match status" value="1"/>
</dbReference>
<dbReference type="InterPro" id="IPR015655">
    <property type="entry name" value="PP2C"/>
</dbReference>
<dbReference type="InterPro" id="IPR036457">
    <property type="entry name" value="PPM-type-like_dom_sf"/>
</dbReference>
<protein>
    <submittedName>
        <fullName evidence="2">Protein phosphatase 2C family</fullName>
    </submittedName>
</protein>
<dbReference type="CDD" id="cd00143">
    <property type="entry name" value="PP2Cc"/>
    <property type="match status" value="1"/>
</dbReference>
<dbReference type="Gene3D" id="3.60.40.10">
    <property type="entry name" value="PPM-type phosphatase domain"/>
    <property type="match status" value="1"/>
</dbReference>
<feature type="non-terminal residue" evidence="2">
    <location>
        <position position="139"/>
    </location>
</feature>
<dbReference type="AlphaFoldDB" id="A0A9K3D3G5"/>
<dbReference type="EMBL" id="BDIP01002640">
    <property type="protein sequence ID" value="GIQ86599.1"/>
    <property type="molecule type" value="Genomic_DNA"/>
</dbReference>
<comment type="caution">
    <text evidence="2">The sequence shown here is derived from an EMBL/GenBank/DDBJ whole genome shotgun (WGS) entry which is preliminary data.</text>
</comment>
<gene>
    <name evidence="2" type="ORF">KIPB_008480</name>
</gene>
<dbReference type="Pfam" id="PF00481">
    <property type="entry name" value="PP2C"/>
    <property type="match status" value="1"/>
</dbReference>
<proteinExistence type="predicted"/>
<sequence length="139" mass="15124">VGDSRVILSRGGSAQRLTVDHRAKTHPSERERIVAQGGYITGDRVNGVISVTRALGDHVLKKFLTCEPEMQSVALRESDDFVIIACDGVWDVVEDQDACDTVISVFQRNGSCQTAADALRRQALSLKTTDNVSVVVLKL</sequence>
<evidence type="ECO:0000313" key="3">
    <source>
        <dbReference type="Proteomes" id="UP000265618"/>
    </source>
</evidence>
<dbReference type="Proteomes" id="UP000265618">
    <property type="component" value="Unassembled WGS sequence"/>
</dbReference>
<dbReference type="PANTHER" id="PTHR47992">
    <property type="entry name" value="PROTEIN PHOSPHATASE"/>
    <property type="match status" value="1"/>
</dbReference>
<organism evidence="2 3">
    <name type="scientific">Kipferlia bialata</name>
    <dbReference type="NCBI Taxonomy" id="797122"/>
    <lineage>
        <taxon>Eukaryota</taxon>
        <taxon>Metamonada</taxon>
        <taxon>Carpediemonas-like organisms</taxon>
        <taxon>Kipferlia</taxon>
    </lineage>
</organism>
<name>A0A9K3D3G5_9EUKA</name>
<reference evidence="2 3" key="1">
    <citation type="journal article" date="2018" name="PLoS ONE">
        <title>The draft genome of Kipferlia bialata reveals reductive genome evolution in fornicate parasites.</title>
        <authorList>
            <person name="Tanifuji G."/>
            <person name="Takabayashi S."/>
            <person name="Kume K."/>
            <person name="Takagi M."/>
            <person name="Nakayama T."/>
            <person name="Kamikawa R."/>
            <person name="Inagaki Y."/>
            <person name="Hashimoto T."/>
        </authorList>
    </citation>
    <scope>NUCLEOTIDE SEQUENCE [LARGE SCALE GENOMIC DNA]</scope>
    <source>
        <strain evidence="2">NY0173</strain>
    </source>
</reference>